<evidence type="ECO:0000313" key="2">
    <source>
        <dbReference type="Proteomes" id="UP000824890"/>
    </source>
</evidence>
<name>A0ABQ7WZ63_BRANA</name>
<gene>
    <name evidence="1" type="ORF">HID58_092305</name>
</gene>
<organism evidence="1 2">
    <name type="scientific">Brassica napus</name>
    <name type="common">Rape</name>
    <dbReference type="NCBI Taxonomy" id="3708"/>
    <lineage>
        <taxon>Eukaryota</taxon>
        <taxon>Viridiplantae</taxon>
        <taxon>Streptophyta</taxon>
        <taxon>Embryophyta</taxon>
        <taxon>Tracheophyta</taxon>
        <taxon>Spermatophyta</taxon>
        <taxon>Magnoliopsida</taxon>
        <taxon>eudicotyledons</taxon>
        <taxon>Gunneridae</taxon>
        <taxon>Pentapetalae</taxon>
        <taxon>rosids</taxon>
        <taxon>malvids</taxon>
        <taxon>Brassicales</taxon>
        <taxon>Brassicaceae</taxon>
        <taxon>Brassiceae</taxon>
        <taxon>Brassica</taxon>
    </lineage>
</organism>
<protein>
    <submittedName>
        <fullName evidence="1">Uncharacterized protein</fullName>
    </submittedName>
</protein>
<sequence length="103" mass="12302">MGRNILHHSFYHVITSKLKTFYFLFSPIIKFKTKFNVTHQYSTKTHSPYIIFSDWAFCFGMAKLNVYKIQLNPIFSKLAQSILMLRLPYSFDISVILYSFRFL</sequence>
<dbReference type="Proteomes" id="UP000824890">
    <property type="component" value="Unassembled WGS sequence"/>
</dbReference>
<keyword evidence="2" id="KW-1185">Reference proteome</keyword>
<dbReference type="EMBL" id="JAGKQM010003008">
    <property type="protein sequence ID" value="KAH0840806.1"/>
    <property type="molecule type" value="Genomic_DNA"/>
</dbReference>
<evidence type="ECO:0000313" key="1">
    <source>
        <dbReference type="EMBL" id="KAH0840806.1"/>
    </source>
</evidence>
<accession>A0ABQ7WZ63</accession>
<reference evidence="1 2" key="1">
    <citation type="submission" date="2021-05" db="EMBL/GenBank/DDBJ databases">
        <title>Genome Assembly of Synthetic Allotetraploid Brassica napus Reveals Homoeologous Exchanges between Subgenomes.</title>
        <authorList>
            <person name="Davis J.T."/>
        </authorList>
    </citation>
    <scope>NUCLEOTIDE SEQUENCE [LARGE SCALE GENOMIC DNA]</scope>
    <source>
        <strain evidence="2">cv. Da-Ae</strain>
        <tissue evidence="1">Seedling</tissue>
    </source>
</reference>
<proteinExistence type="predicted"/>
<comment type="caution">
    <text evidence="1">The sequence shown here is derived from an EMBL/GenBank/DDBJ whole genome shotgun (WGS) entry which is preliminary data.</text>
</comment>